<evidence type="ECO:0000256" key="5">
    <source>
        <dbReference type="ARBA" id="ARBA00023096"/>
    </source>
</evidence>
<dbReference type="HAMAP" id="MF_01629">
    <property type="entry name" value="PdxH"/>
    <property type="match status" value="1"/>
</dbReference>
<comment type="similarity">
    <text evidence="1 6">Belongs to the pyridoxamine 5'-phosphate oxidase family.</text>
</comment>
<evidence type="ECO:0000256" key="1">
    <source>
        <dbReference type="ARBA" id="ARBA00007301"/>
    </source>
</evidence>
<dbReference type="GO" id="GO:0010181">
    <property type="term" value="F:FMN binding"/>
    <property type="evidence" value="ECO:0007669"/>
    <property type="project" value="UniProtKB-UniRule"/>
</dbReference>
<evidence type="ECO:0000256" key="7">
    <source>
        <dbReference type="PIRSR" id="PIRSR000190-2"/>
    </source>
</evidence>
<comment type="subunit">
    <text evidence="6">Homodimer.</text>
</comment>
<dbReference type="InterPro" id="IPR011576">
    <property type="entry name" value="Pyridox_Oxase_N"/>
</dbReference>
<dbReference type="InterPro" id="IPR019740">
    <property type="entry name" value="Pyridox_Oxase_CS"/>
</dbReference>
<feature type="binding site" evidence="6 7">
    <location>
        <begin position="66"/>
        <end position="67"/>
    </location>
    <ligand>
        <name>FMN</name>
        <dbReference type="ChEBI" id="CHEBI:58210"/>
    </ligand>
</feature>
<evidence type="ECO:0000259" key="8">
    <source>
        <dbReference type="Pfam" id="PF01243"/>
    </source>
</evidence>
<evidence type="ECO:0000256" key="6">
    <source>
        <dbReference type="HAMAP-Rule" id="MF_01629"/>
    </source>
</evidence>
<feature type="binding site" evidence="6 7">
    <location>
        <begin position="130"/>
        <end position="131"/>
    </location>
    <ligand>
        <name>FMN</name>
        <dbReference type="ChEBI" id="CHEBI:58210"/>
    </ligand>
</feature>
<keyword evidence="3 6" id="KW-0288">FMN</keyword>
<feature type="binding site" evidence="6 7">
    <location>
        <position position="186"/>
    </location>
    <ligand>
        <name>FMN</name>
        <dbReference type="ChEBI" id="CHEBI:58210"/>
    </ligand>
</feature>
<dbReference type="STRING" id="370622.LA66_05225"/>
<feature type="binding site" evidence="6 7">
    <location>
        <begin position="51"/>
        <end position="56"/>
    </location>
    <ligand>
        <name>FMN</name>
        <dbReference type="ChEBI" id="CHEBI:58210"/>
    </ligand>
</feature>
<dbReference type="EMBL" id="JRFJ01000001">
    <property type="protein sequence ID" value="KHJ56019.1"/>
    <property type="molecule type" value="Genomic_DNA"/>
</dbReference>
<feature type="binding site" evidence="6 7">
    <location>
        <position position="73"/>
    </location>
    <ligand>
        <name>FMN</name>
        <dbReference type="ChEBI" id="CHEBI:58210"/>
    </ligand>
</feature>
<proteinExistence type="inferred from homology"/>
<dbReference type="OrthoDB" id="9780392at2"/>
<gene>
    <name evidence="6" type="primary">pdxH</name>
    <name evidence="10" type="ORF">LA66_05225</name>
</gene>
<keyword evidence="4 6" id="KW-0560">Oxidoreductase</keyword>
<dbReference type="PROSITE" id="PS01064">
    <property type="entry name" value="PYRIDOX_OXIDASE"/>
    <property type="match status" value="1"/>
</dbReference>
<comment type="catalytic activity">
    <reaction evidence="6">
        <text>pyridoxine 5'-phosphate + O2 = pyridoxal 5'-phosphate + H2O2</text>
        <dbReference type="Rhea" id="RHEA:15149"/>
        <dbReference type="ChEBI" id="CHEBI:15379"/>
        <dbReference type="ChEBI" id="CHEBI:16240"/>
        <dbReference type="ChEBI" id="CHEBI:58589"/>
        <dbReference type="ChEBI" id="CHEBI:597326"/>
        <dbReference type="EC" id="1.4.3.5"/>
    </reaction>
</comment>
<dbReference type="Gene3D" id="2.30.110.10">
    <property type="entry name" value="Electron Transport, Fmn-binding Protein, Chain A"/>
    <property type="match status" value="1"/>
</dbReference>
<feature type="binding site" evidence="6">
    <location>
        <position position="56"/>
    </location>
    <ligand>
        <name>substrate</name>
    </ligand>
</feature>
<comment type="pathway">
    <text evidence="6">Cofactor metabolism; pyridoxal 5'-phosphate salvage; pyridoxal 5'-phosphate from pyridoxine 5'-phosphate: step 1/1.</text>
</comment>
<feature type="binding site" evidence="6 7">
    <location>
        <position position="95"/>
    </location>
    <ligand>
        <name>FMN</name>
        <dbReference type="ChEBI" id="CHEBI:58210"/>
    </ligand>
</feature>
<dbReference type="PIRSF" id="PIRSF000190">
    <property type="entry name" value="Pyd_amn-ph_oxd"/>
    <property type="match status" value="1"/>
</dbReference>
<protein>
    <recommendedName>
        <fullName evidence="6">Pyridoxine/pyridoxamine 5'-phosphate oxidase</fullName>
        <ecNumber evidence="6">1.4.3.5</ecNumber>
    </recommendedName>
    <alternativeName>
        <fullName evidence="6">PNP/PMP oxidase</fullName>
        <shortName evidence="6">PNPOx</shortName>
    </alternativeName>
    <alternativeName>
        <fullName evidence="6">Pyridoxal 5'-phosphate synthase</fullName>
    </alternativeName>
</protein>
<dbReference type="RefSeq" id="WP_039189294.1">
    <property type="nucleotide sequence ID" value="NZ_JRFJ01000001.1"/>
</dbReference>
<reference evidence="10 11" key="1">
    <citation type="submission" date="2014-09" db="EMBL/GenBank/DDBJ databases">
        <title>Isolation and characterization of Aurantimonas altamirensis ON-56566 from clinical sample following a dog bite.</title>
        <authorList>
            <person name="Eshaghi A."/>
            <person name="Li A."/>
            <person name="Shahinas D."/>
            <person name="Bahn P."/>
            <person name="Kus J.V."/>
            <person name="Patel S.N."/>
        </authorList>
    </citation>
    <scope>NUCLEOTIDE SEQUENCE [LARGE SCALE GENOMIC DNA]</scope>
    <source>
        <strain evidence="10 11">ON-56566</strain>
    </source>
</reference>
<keyword evidence="2 6" id="KW-0285">Flavoprotein</keyword>
<feature type="binding site" evidence="6">
    <location>
        <position position="113"/>
    </location>
    <ligand>
        <name>substrate</name>
    </ligand>
</feature>
<dbReference type="InterPro" id="IPR019576">
    <property type="entry name" value="Pyridoxamine_oxidase_dimer_C"/>
</dbReference>
<dbReference type="GO" id="GO:0008615">
    <property type="term" value="P:pyridoxine biosynthetic process"/>
    <property type="evidence" value="ECO:0007669"/>
    <property type="project" value="UniProtKB-UniRule"/>
</dbReference>
<dbReference type="UniPathway" id="UPA01068">
    <property type="reaction ID" value="UER00304"/>
</dbReference>
<dbReference type="InterPro" id="IPR012349">
    <property type="entry name" value="Split_barrel_FMN-bd"/>
</dbReference>
<dbReference type="PANTHER" id="PTHR10851:SF0">
    <property type="entry name" value="PYRIDOXINE-5'-PHOSPHATE OXIDASE"/>
    <property type="match status" value="1"/>
</dbReference>
<dbReference type="Proteomes" id="UP000030826">
    <property type="component" value="Unassembled WGS sequence"/>
</dbReference>
<evidence type="ECO:0000256" key="2">
    <source>
        <dbReference type="ARBA" id="ARBA00022630"/>
    </source>
</evidence>
<comment type="caution">
    <text evidence="6">Lacks conserved residue(s) required for the propagation of feature annotation.</text>
</comment>
<dbReference type="NCBIfam" id="TIGR00558">
    <property type="entry name" value="pdxH"/>
    <property type="match status" value="1"/>
</dbReference>
<dbReference type="Pfam" id="PF10590">
    <property type="entry name" value="PNP_phzG_C"/>
    <property type="match status" value="1"/>
</dbReference>
<comment type="caution">
    <text evidence="10">The sequence shown here is derived from an EMBL/GenBank/DDBJ whole genome shotgun (WGS) entry which is preliminary data.</text>
</comment>
<dbReference type="GO" id="GO:0004733">
    <property type="term" value="F:pyridoxamine phosphate oxidase activity"/>
    <property type="evidence" value="ECO:0007669"/>
    <property type="project" value="UniProtKB-UniRule"/>
</dbReference>
<evidence type="ECO:0000256" key="4">
    <source>
        <dbReference type="ARBA" id="ARBA00023002"/>
    </source>
</evidence>
<feature type="binding site" evidence="6">
    <location>
        <position position="117"/>
    </location>
    <ligand>
        <name>substrate</name>
    </ligand>
</feature>
<evidence type="ECO:0000313" key="10">
    <source>
        <dbReference type="EMBL" id="KHJ56019.1"/>
    </source>
</evidence>
<evidence type="ECO:0000313" key="11">
    <source>
        <dbReference type="Proteomes" id="UP000030826"/>
    </source>
</evidence>
<organism evidence="10 11">
    <name type="scientific">Aureimonas altamirensis</name>
    <dbReference type="NCBI Taxonomy" id="370622"/>
    <lineage>
        <taxon>Bacteria</taxon>
        <taxon>Pseudomonadati</taxon>
        <taxon>Pseudomonadota</taxon>
        <taxon>Alphaproteobacteria</taxon>
        <taxon>Hyphomicrobiales</taxon>
        <taxon>Aurantimonadaceae</taxon>
        <taxon>Aureimonas</taxon>
    </lineage>
</organism>
<evidence type="ECO:0000256" key="3">
    <source>
        <dbReference type="ARBA" id="ARBA00022643"/>
    </source>
</evidence>
<feature type="binding site" evidence="6">
    <location>
        <begin position="182"/>
        <end position="184"/>
    </location>
    <ligand>
        <name>substrate</name>
    </ligand>
</feature>
<feature type="binding site" evidence="6">
    <location>
        <position position="121"/>
    </location>
    <ligand>
        <name>substrate</name>
    </ligand>
</feature>
<feature type="binding site" evidence="6 7">
    <location>
        <position position="176"/>
    </location>
    <ligand>
        <name>FMN</name>
        <dbReference type="ChEBI" id="CHEBI:58210"/>
    </ligand>
</feature>
<accession>A0A0B1Q6K8</accession>
<comment type="cofactor">
    <cofactor evidence="6 7">
        <name>FMN</name>
        <dbReference type="ChEBI" id="CHEBI:58210"/>
    </cofactor>
    <text evidence="6 7">Binds 1 FMN per subunit.</text>
</comment>
<comment type="catalytic activity">
    <reaction evidence="6">
        <text>pyridoxamine 5'-phosphate + O2 + H2O = pyridoxal 5'-phosphate + H2O2 + NH4(+)</text>
        <dbReference type="Rhea" id="RHEA:15817"/>
        <dbReference type="ChEBI" id="CHEBI:15377"/>
        <dbReference type="ChEBI" id="CHEBI:15379"/>
        <dbReference type="ChEBI" id="CHEBI:16240"/>
        <dbReference type="ChEBI" id="CHEBI:28938"/>
        <dbReference type="ChEBI" id="CHEBI:58451"/>
        <dbReference type="ChEBI" id="CHEBI:597326"/>
        <dbReference type="EC" id="1.4.3.5"/>
    </reaction>
</comment>
<comment type="pathway">
    <text evidence="6">Cofactor metabolism; pyridoxal 5'-phosphate salvage; pyridoxal 5'-phosphate from pyridoxamine 5'-phosphate: step 1/1.</text>
</comment>
<dbReference type="AlphaFoldDB" id="A0A0B1Q6K8"/>
<dbReference type="SUPFAM" id="SSF50475">
    <property type="entry name" value="FMN-binding split barrel"/>
    <property type="match status" value="1"/>
</dbReference>
<comment type="function">
    <text evidence="6">Catalyzes the oxidation of either pyridoxine 5'-phosphate (PNP) or pyridoxamine 5'-phosphate (PMP) into pyridoxal 5'-phosphate (PLP).</text>
</comment>
<feature type="domain" description="Pyridoxamine 5'-phosphate oxidase N-terminal" evidence="8">
    <location>
        <begin position="26"/>
        <end position="148"/>
    </location>
</feature>
<dbReference type="PANTHER" id="PTHR10851">
    <property type="entry name" value="PYRIDOXINE-5-PHOSPHATE OXIDASE"/>
    <property type="match status" value="1"/>
</dbReference>
<dbReference type="EC" id="1.4.3.5" evidence="6"/>
<dbReference type="NCBIfam" id="NF004231">
    <property type="entry name" value="PRK05679.1"/>
    <property type="match status" value="1"/>
</dbReference>
<feature type="domain" description="Pyridoxine 5'-phosphate oxidase dimerisation C-terminal" evidence="9">
    <location>
        <begin position="163"/>
        <end position="206"/>
    </location>
</feature>
<evidence type="ECO:0000259" key="9">
    <source>
        <dbReference type="Pfam" id="PF10590"/>
    </source>
</evidence>
<dbReference type="InterPro" id="IPR000659">
    <property type="entry name" value="Pyridox_Oxase"/>
</dbReference>
<sequence>MSRPTLTLDEVGTDPFATFATWLKAASETEPNDPNAMALATVDGAGMPDVRMVLLKGLDAAGFVFYTNFESTKGRELLAQPRAGLCFHWKSQRRQVRVRGPVEIVSQAEADAYYASRPRGSRIGAWASDQSRPLKDRSVLEARIAEMEDRFGPDGDIARPERWSGFRVRPLEIEFWQDGAYRLHDRFRFTRGNIDTAAWEIARLYP</sequence>
<name>A0A0B1Q6K8_9HYPH</name>
<dbReference type="Pfam" id="PF01243">
    <property type="entry name" value="PNPOx_N"/>
    <property type="match status" value="1"/>
</dbReference>
<keyword evidence="5 6" id="KW-0664">Pyridoxine biosynthesis</keyword>